<dbReference type="Proteomes" id="UP001551482">
    <property type="component" value="Unassembled WGS sequence"/>
</dbReference>
<dbReference type="PANTHER" id="PTHR35526:SF3">
    <property type="entry name" value="ANTI-SIGMA-F FACTOR RSBW"/>
    <property type="match status" value="1"/>
</dbReference>
<dbReference type="InterPro" id="IPR050267">
    <property type="entry name" value="Anti-sigma-factor_SerPK"/>
</dbReference>
<gene>
    <name evidence="3" type="ORF">AB0C36_34570</name>
</gene>
<dbReference type="InterPro" id="IPR036890">
    <property type="entry name" value="HATPase_C_sf"/>
</dbReference>
<dbReference type="EMBL" id="JBEZFP010000131">
    <property type="protein sequence ID" value="MEU8138610.1"/>
    <property type="molecule type" value="Genomic_DNA"/>
</dbReference>
<name>A0ABV3DS90_9ACTN</name>
<keyword evidence="3" id="KW-0547">Nucleotide-binding</keyword>
<keyword evidence="1" id="KW-0418">Kinase</keyword>
<evidence type="ECO:0000313" key="4">
    <source>
        <dbReference type="Proteomes" id="UP001551482"/>
    </source>
</evidence>
<evidence type="ECO:0000259" key="2">
    <source>
        <dbReference type="Pfam" id="PF13581"/>
    </source>
</evidence>
<comment type="caution">
    <text evidence="3">The sequence shown here is derived from an EMBL/GenBank/DDBJ whole genome shotgun (WGS) entry which is preliminary data.</text>
</comment>
<proteinExistence type="predicted"/>
<keyword evidence="1" id="KW-0723">Serine/threonine-protein kinase</keyword>
<organism evidence="3 4">
    <name type="scientific">Streptodolium elevatio</name>
    <dbReference type="NCBI Taxonomy" id="3157996"/>
    <lineage>
        <taxon>Bacteria</taxon>
        <taxon>Bacillati</taxon>
        <taxon>Actinomycetota</taxon>
        <taxon>Actinomycetes</taxon>
        <taxon>Kitasatosporales</taxon>
        <taxon>Streptomycetaceae</taxon>
        <taxon>Streptodolium</taxon>
    </lineage>
</organism>
<dbReference type="InterPro" id="IPR003594">
    <property type="entry name" value="HATPase_dom"/>
</dbReference>
<protein>
    <submittedName>
        <fullName evidence="3">ATP-binding protein</fullName>
    </submittedName>
</protein>
<dbReference type="RefSeq" id="WP_358362207.1">
    <property type="nucleotide sequence ID" value="NZ_JBEZFP010000131.1"/>
</dbReference>
<evidence type="ECO:0000256" key="1">
    <source>
        <dbReference type="ARBA" id="ARBA00022527"/>
    </source>
</evidence>
<dbReference type="PANTHER" id="PTHR35526">
    <property type="entry name" value="ANTI-SIGMA-F FACTOR RSBW-RELATED"/>
    <property type="match status" value="1"/>
</dbReference>
<accession>A0ABV3DS90</accession>
<keyword evidence="1" id="KW-0808">Transferase</keyword>
<keyword evidence="3" id="KW-0067">ATP-binding</keyword>
<dbReference type="GO" id="GO:0005524">
    <property type="term" value="F:ATP binding"/>
    <property type="evidence" value="ECO:0007669"/>
    <property type="project" value="UniProtKB-KW"/>
</dbReference>
<keyword evidence="4" id="KW-1185">Reference proteome</keyword>
<dbReference type="CDD" id="cd16936">
    <property type="entry name" value="HATPase_RsbW-like"/>
    <property type="match status" value="1"/>
</dbReference>
<feature type="domain" description="Histidine kinase/HSP90-like ATPase" evidence="2">
    <location>
        <begin position="16"/>
        <end position="142"/>
    </location>
</feature>
<dbReference type="SUPFAM" id="SSF55874">
    <property type="entry name" value="ATPase domain of HSP90 chaperone/DNA topoisomerase II/histidine kinase"/>
    <property type="match status" value="1"/>
</dbReference>
<sequence length="157" mass="16805">MNSEIPTRSDVFAQRFSPTPRGARLARLLVVEHLAHHGWPRDHELTETAELVVGELAANAVIHAAEVRADFEVRMISDALNRTLRIEVADPMGLGRVGPAQARQPAAHSGMSESGRGLRIVEAITAAWGVDPHPAGGKTVWAVIPLPVLAEALPGRA</sequence>
<evidence type="ECO:0000313" key="3">
    <source>
        <dbReference type="EMBL" id="MEU8138610.1"/>
    </source>
</evidence>
<dbReference type="Pfam" id="PF13581">
    <property type="entry name" value="HATPase_c_2"/>
    <property type="match status" value="1"/>
</dbReference>
<dbReference type="Gene3D" id="3.30.565.10">
    <property type="entry name" value="Histidine kinase-like ATPase, C-terminal domain"/>
    <property type="match status" value="1"/>
</dbReference>
<reference evidence="3 4" key="1">
    <citation type="submission" date="2024-06" db="EMBL/GenBank/DDBJ databases">
        <title>The Natural Products Discovery Center: Release of the First 8490 Sequenced Strains for Exploring Actinobacteria Biosynthetic Diversity.</title>
        <authorList>
            <person name="Kalkreuter E."/>
            <person name="Kautsar S.A."/>
            <person name="Yang D."/>
            <person name="Bader C.D."/>
            <person name="Teijaro C.N."/>
            <person name="Fluegel L."/>
            <person name="Davis C.M."/>
            <person name="Simpson J.R."/>
            <person name="Lauterbach L."/>
            <person name="Steele A.D."/>
            <person name="Gui C."/>
            <person name="Meng S."/>
            <person name="Li G."/>
            <person name="Viehrig K."/>
            <person name="Ye F."/>
            <person name="Su P."/>
            <person name="Kiefer A.F."/>
            <person name="Nichols A."/>
            <person name="Cepeda A.J."/>
            <person name="Yan W."/>
            <person name="Fan B."/>
            <person name="Jiang Y."/>
            <person name="Adhikari A."/>
            <person name="Zheng C.-J."/>
            <person name="Schuster L."/>
            <person name="Cowan T.M."/>
            <person name="Smanski M.J."/>
            <person name="Chevrette M.G."/>
            <person name="De Carvalho L.P.S."/>
            <person name="Shen B."/>
        </authorList>
    </citation>
    <scope>NUCLEOTIDE SEQUENCE [LARGE SCALE GENOMIC DNA]</scope>
    <source>
        <strain evidence="3 4">NPDC048946</strain>
    </source>
</reference>